<organism evidence="2 3">
    <name type="scientific">Oenococcus sicerae</name>
    <dbReference type="NCBI Taxonomy" id="2203724"/>
    <lineage>
        <taxon>Bacteria</taxon>
        <taxon>Bacillati</taxon>
        <taxon>Bacillota</taxon>
        <taxon>Bacilli</taxon>
        <taxon>Lactobacillales</taxon>
        <taxon>Lactobacillaceae</taxon>
        <taxon>Oenococcus</taxon>
    </lineage>
</organism>
<feature type="transmembrane region" description="Helical" evidence="1">
    <location>
        <begin position="37"/>
        <end position="65"/>
    </location>
</feature>
<dbReference type="AlphaFoldDB" id="A0AAJ1VPR8"/>
<name>A0AAJ1VPR8_9LACO</name>
<proteinExistence type="predicted"/>
<dbReference type="EMBL" id="SDWY01000006">
    <property type="protein sequence ID" value="MDN6901074.1"/>
    <property type="molecule type" value="Genomic_DNA"/>
</dbReference>
<dbReference type="RefSeq" id="WP_301711532.1">
    <property type="nucleotide sequence ID" value="NZ_SDWY01000006.1"/>
</dbReference>
<evidence type="ECO:0000313" key="2">
    <source>
        <dbReference type="EMBL" id="MDN6901074.1"/>
    </source>
</evidence>
<evidence type="ECO:0000256" key="1">
    <source>
        <dbReference type="SAM" id="Phobius"/>
    </source>
</evidence>
<keyword evidence="1" id="KW-0472">Membrane</keyword>
<dbReference type="Proteomes" id="UP001167919">
    <property type="component" value="Unassembled WGS sequence"/>
</dbReference>
<reference evidence="2" key="1">
    <citation type="submission" date="2019-01" db="EMBL/GenBank/DDBJ databases">
        <title>Oenococcus sicerae UCMA17102.</title>
        <authorList>
            <person name="Cousin F.J."/>
            <person name="Le Guellec R."/>
            <person name="Cretenet M."/>
        </authorList>
    </citation>
    <scope>NUCLEOTIDE SEQUENCE</scope>
    <source>
        <strain evidence="2">UCMA17102</strain>
    </source>
</reference>
<keyword evidence="1" id="KW-1133">Transmembrane helix</keyword>
<comment type="caution">
    <text evidence="2">The sequence shown here is derived from an EMBL/GenBank/DDBJ whole genome shotgun (WGS) entry which is preliminary data.</text>
</comment>
<accession>A0AAJ1VPR8</accession>
<keyword evidence="1" id="KW-0812">Transmembrane</keyword>
<protein>
    <submittedName>
        <fullName evidence="2">Uncharacterized protein</fullName>
    </submittedName>
</protein>
<evidence type="ECO:0000313" key="3">
    <source>
        <dbReference type="Proteomes" id="UP001167919"/>
    </source>
</evidence>
<gene>
    <name evidence="2" type="ORF">EVC35_08760</name>
</gene>
<sequence length="78" mass="9213">MLIKLVQGLAFVVFNRKFIYHNWWEQKMLWLMILGRLAGYILLIARLVDFSIFIFALIELIVAWLRNVRAGLTGHKPL</sequence>